<dbReference type="PROSITE" id="PS51257">
    <property type="entry name" value="PROKAR_LIPOPROTEIN"/>
    <property type="match status" value="1"/>
</dbReference>
<name>A0ABV9E8H0_9ACTN</name>
<accession>A0ABV9E8H0</accession>
<evidence type="ECO:0000256" key="1">
    <source>
        <dbReference type="SAM" id="MobiDB-lite"/>
    </source>
</evidence>
<evidence type="ECO:0000256" key="2">
    <source>
        <dbReference type="SAM" id="SignalP"/>
    </source>
</evidence>
<proteinExistence type="predicted"/>
<keyword evidence="2" id="KW-0732">Signal</keyword>
<comment type="caution">
    <text evidence="3">The sequence shown here is derived from an EMBL/GenBank/DDBJ whole genome shotgun (WGS) entry which is preliminary data.</text>
</comment>
<evidence type="ECO:0000313" key="4">
    <source>
        <dbReference type="Proteomes" id="UP001595891"/>
    </source>
</evidence>
<protein>
    <recommendedName>
        <fullName evidence="5">Lipoprotein</fullName>
    </recommendedName>
</protein>
<feature type="chain" id="PRO_5047500271" description="Lipoprotein" evidence="2">
    <location>
        <begin position="19"/>
        <end position="320"/>
    </location>
</feature>
<dbReference type="RefSeq" id="WP_262841185.1">
    <property type="nucleotide sequence ID" value="NZ_JANZYP010000004.1"/>
</dbReference>
<keyword evidence="4" id="KW-1185">Reference proteome</keyword>
<evidence type="ECO:0008006" key="5">
    <source>
        <dbReference type="Google" id="ProtNLM"/>
    </source>
</evidence>
<gene>
    <name evidence="3" type="ORF">ACFO8L_07100</name>
</gene>
<feature type="region of interest" description="Disordered" evidence="1">
    <location>
        <begin position="185"/>
        <end position="207"/>
    </location>
</feature>
<feature type="region of interest" description="Disordered" evidence="1">
    <location>
        <begin position="23"/>
        <end position="52"/>
    </location>
</feature>
<sequence>MSAPRWLPAALAMTFVLAACSSGGDPARPTAGGGSTDDPTEAVSPASTVPAGVTPEEYSAALKSAAGPVGSSLSGIAKSRSLKSLNQRLKRAESAVSDAVEKLGTVTPPADITAEHSDYVAALRDLDNDLGGLRDSVDGRKLCTASAVLARLGKADGFGAAKSAGGDLAAKGDYPANVVKVKTPKERTRRPANGTFLRSGNRGGNGRLTVDNGGKTDAVLTLVRGKSKLTSFYVRKGRKTTVRGIPDGTFKIFFTGGTDWDKGARAFTRNCSFERFEDTVKFRTIRSATLIQFSTWTITLQPVIGGNAKTSEVDPDSFPS</sequence>
<reference evidence="4" key="1">
    <citation type="journal article" date="2019" name="Int. J. Syst. Evol. Microbiol.">
        <title>The Global Catalogue of Microorganisms (GCM) 10K type strain sequencing project: providing services to taxonomists for standard genome sequencing and annotation.</title>
        <authorList>
            <consortium name="The Broad Institute Genomics Platform"/>
            <consortium name="The Broad Institute Genome Sequencing Center for Infectious Disease"/>
            <person name="Wu L."/>
            <person name="Ma J."/>
        </authorList>
    </citation>
    <scope>NUCLEOTIDE SEQUENCE [LARGE SCALE GENOMIC DNA]</scope>
    <source>
        <strain evidence="4">CCUG 49560</strain>
    </source>
</reference>
<organism evidence="3 4">
    <name type="scientific">Sphaerisporangium corydalis</name>
    <dbReference type="NCBI Taxonomy" id="1441875"/>
    <lineage>
        <taxon>Bacteria</taxon>
        <taxon>Bacillati</taxon>
        <taxon>Actinomycetota</taxon>
        <taxon>Actinomycetes</taxon>
        <taxon>Streptosporangiales</taxon>
        <taxon>Streptosporangiaceae</taxon>
        <taxon>Sphaerisporangium</taxon>
    </lineage>
</organism>
<dbReference type="Proteomes" id="UP001595891">
    <property type="component" value="Unassembled WGS sequence"/>
</dbReference>
<feature type="signal peptide" evidence="2">
    <location>
        <begin position="1"/>
        <end position="18"/>
    </location>
</feature>
<dbReference type="EMBL" id="JBHSFN010000003">
    <property type="protein sequence ID" value="MFC4585831.1"/>
    <property type="molecule type" value="Genomic_DNA"/>
</dbReference>
<evidence type="ECO:0000313" key="3">
    <source>
        <dbReference type="EMBL" id="MFC4585831.1"/>
    </source>
</evidence>